<organism evidence="2 3">
    <name type="scientific">Micromonospora lupini str. Lupac 08</name>
    <dbReference type="NCBI Taxonomy" id="1150864"/>
    <lineage>
        <taxon>Bacteria</taxon>
        <taxon>Bacillati</taxon>
        <taxon>Actinomycetota</taxon>
        <taxon>Actinomycetes</taxon>
        <taxon>Micromonosporales</taxon>
        <taxon>Micromonosporaceae</taxon>
        <taxon>Micromonospora</taxon>
    </lineage>
</organism>
<feature type="region of interest" description="Disordered" evidence="1">
    <location>
        <begin position="74"/>
        <end position="173"/>
    </location>
</feature>
<evidence type="ECO:0000256" key="1">
    <source>
        <dbReference type="SAM" id="MobiDB-lite"/>
    </source>
</evidence>
<protein>
    <submittedName>
        <fullName evidence="2">Uncharacterized protein</fullName>
    </submittedName>
</protein>
<evidence type="ECO:0000313" key="3">
    <source>
        <dbReference type="Proteomes" id="UP000003448"/>
    </source>
</evidence>
<dbReference type="AlphaFoldDB" id="I0L3M5"/>
<evidence type="ECO:0000313" key="2">
    <source>
        <dbReference type="EMBL" id="CCH18422.1"/>
    </source>
</evidence>
<keyword evidence="3" id="KW-1185">Reference proteome</keyword>
<comment type="caution">
    <text evidence="2">The sequence shown here is derived from an EMBL/GenBank/DDBJ whole genome shotgun (WGS) entry which is preliminary data.</text>
</comment>
<reference evidence="3" key="1">
    <citation type="journal article" date="2012" name="J. Bacteriol.">
        <title>Genome Sequence of Micromonospora lupini Lupac 08, Isolated from Root Nodules of Lupinus angustifolius.</title>
        <authorList>
            <person name="Alonso-Vega P."/>
            <person name="Normand P."/>
            <person name="Bacigalupe R."/>
            <person name="Pujic P."/>
            <person name="Lajus A."/>
            <person name="Vallenet D."/>
            <person name="Carro L."/>
            <person name="Coll P."/>
            <person name="Trujillo M.E."/>
        </authorList>
    </citation>
    <scope>NUCLEOTIDE SEQUENCE [LARGE SCALE GENOMIC DNA]</scope>
    <source>
        <strain evidence="3">Lupac 08</strain>
    </source>
</reference>
<accession>I0L3M5</accession>
<sequence length="173" mass="17814">MGVAPSGVGTPTPPMGVGTAGCEHLVRRCTKRGESLGAACERRARGAVEACERRLAGVAACERGARGAGTVCNDRRGGVIPGARPLTGGHRIGPVGRASGRSGSLQRPGPAGHSHPRRRGRVAVVLRSSGYVTTPGPPRFRPTDAPGHTRATLRNGHPAQPGANRRIPQKRPG</sequence>
<name>I0L3M5_9ACTN</name>
<proteinExistence type="predicted"/>
<gene>
    <name evidence="2" type="ORF">MILUP08_43331</name>
</gene>
<dbReference type="Proteomes" id="UP000003448">
    <property type="component" value="Unassembled WGS sequence"/>
</dbReference>
<dbReference type="EMBL" id="CAIE01000026">
    <property type="protein sequence ID" value="CCH18422.1"/>
    <property type="molecule type" value="Genomic_DNA"/>
</dbReference>